<evidence type="ECO:0000256" key="3">
    <source>
        <dbReference type="ARBA" id="ARBA00023002"/>
    </source>
</evidence>
<dbReference type="PROSITE" id="PS51296">
    <property type="entry name" value="RIESKE"/>
    <property type="match status" value="1"/>
</dbReference>
<dbReference type="InterPro" id="IPR036922">
    <property type="entry name" value="Rieske_2Fe-2S_sf"/>
</dbReference>
<dbReference type="InterPro" id="IPR044043">
    <property type="entry name" value="VanA_C_cat"/>
</dbReference>
<organism evidence="7 8">
    <name type="scientific">Ramlibacter pinisoli</name>
    <dbReference type="NCBI Taxonomy" id="2682844"/>
    <lineage>
        <taxon>Bacteria</taxon>
        <taxon>Pseudomonadati</taxon>
        <taxon>Pseudomonadota</taxon>
        <taxon>Betaproteobacteria</taxon>
        <taxon>Burkholderiales</taxon>
        <taxon>Comamonadaceae</taxon>
        <taxon>Ramlibacter</taxon>
    </lineage>
</organism>
<dbReference type="SUPFAM" id="SSF55961">
    <property type="entry name" value="Bet v1-like"/>
    <property type="match status" value="1"/>
</dbReference>
<dbReference type="Pfam" id="PF00355">
    <property type="entry name" value="Rieske"/>
    <property type="match status" value="1"/>
</dbReference>
<gene>
    <name evidence="7" type="ORF">GON04_17145</name>
</gene>
<dbReference type="Gene3D" id="2.102.10.10">
    <property type="entry name" value="Rieske [2Fe-2S] iron-sulphur domain"/>
    <property type="match status" value="1"/>
</dbReference>
<sequence length="352" mass="40076">MLVTRQPVLRRFWYAVMPMDRLDAGPQPFTLLGEPIVLWKKADGSPAAVRDRCCHRTAKLSRGFVEGDHIVCGYHGWTYDCSGACVRIPQQPDLQIPAGARVPAYHCAQKFGYAWVALEDPLVPLPDTPEENDPAFRRIHQMDETWNTGALRMMENSFDTAHFAFVHKGTFGQGDQPKPRFFELRETDYGFEAEAIVPINNPPASHRITGSTEPTTTRHFHNQWHLPFLRRLGLAYPNGLLHNLYTAATPIDDHRIRLIQWLYRNDSEADCSAEELNAWDRRVVEEDRVILESVDADAPVDVGRRDEQSMLSDRPGMIMRRRLLELLHAHGETEVHGWPSAAPSPERETAPC</sequence>
<reference evidence="7 8" key="1">
    <citation type="submission" date="2019-12" db="EMBL/GenBank/DDBJ databases">
        <authorList>
            <person name="Huq M.A."/>
        </authorList>
    </citation>
    <scope>NUCLEOTIDE SEQUENCE [LARGE SCALE GENOMIC DNA]</scope>
    <source>
        <strain evidence="7 8">MAH-25</strain>
    </source>
</reference>
<evidence type="ECO:0000313" key="8">
    <source>
        <dbReference type="Proteomes" id="UP000469385"/>
    </source>
</evidence>
<keyword evidence="3" id="KW-0560">Oxidoreductase</keyword>
<dbReference type="GO" id="GO:0016491">
    <property type="term" value="F:oxidoreductase activity"/>
    <property type="evidence" value="ECO:0007669"/>
    <property type="project" value="UniProtKB-KW"/>
</dbReference>
<keyword evidence="8" id="KW-1185">Reference proteome</keyword>
<dbReference type="GO" id="GO:0046872">
    <property type="term" value="F:metal ion binding"/>
    <property type="evidence" value="ECO:0007669"/>
    <property type="project" value="UniProtKB-KW"/>
</dbReference>
<dbReference type="PANTHER" id="PTHR21266">
    <property type="entry name" value="IRON-SULFUR DOMAIN CONTAINING PROTEIN"/>
    <property type="match status" value="1"/>
</dbReference>
<dbReference type="SUPFAM" id="SSF50022">
    <property type="entry name" value="ISP domain"/>
    <property type="match status" value="1"/>
</dbReference>
<proteinExistence type="predicted"/>
<evidence type="ECO:0000256" key="2">
    <source>
        <dbReference type="ARBA" id="ARBA00022723"/>
    </source>
</evidence>
<keyword evidence="2" id="KW-0479">Metal-binding</keyword>
<evidence type="ECO:0000259" key="6">
    <source>
        <dbReference type="PROSITE" id="PS51296"/>
    </source>
</evidence>
<dbReference type="EMBL" id="WSEL01000009">
    <property type="protein sequence ID" value="MVQ31188.1"/>
    <property type="molecule type" value="Genomic_DNA"/>
</dbReference>
<dbReference type="RefSeq" id="WP_157399267.1">
    <property type="nucleotide sequence ID" value="NZ_WSEL01000009.1"/>
</dbReference>
<evidence type="ECO:0000313" key="7">
    <source>
        <dbReference type="EMBL" id="MVQ31188.1"/>
    </source>
</evidence>
<name>A0A6N8IWN3_9BURK</name>
<comment type="caution">
    <text evidence="7">The sequence shown here is derived from an EMBL/GenBank/DDBJ whole genome shotgun (WGS) entry which is preliminary data.</text>
</comment>
<dbReference type="InterPro" id="IPR017941">
    <property type="entry name" value="Rieske_2Fe-2S"/>
</dbReference>
<accession>A0A6N8IWN3</accession>
<dbReference type="GO" id="GO:0051537">
    <property type="term" value="F:2 iron, 2 sulfur cluster binding"/>
    <property type="evidence" value="ECO:0007669"/>
    <property type="project" value="UniProtKB-KW"/>
</dbReference>
<dbReference type="Gene3D" id="3.90.380.10">
    <property type="entry name" value="Naphthalene 1,2-dioxygenase Alpha Subunit, Chain A, domain 1"/>
    <property type="match status" value="1"/>
</dbReference>
<protein>
    <submittedName>
        <fullName evidence="7">Rieske 2Fe-2S domain-containing protein</fullName>
    </submittedName>
</protein>
<dbReference type="InterPro" id="IPR050584">
    <property type="entry name" value="Cholesterol_7-desaturase"/>
</dbReference>
<feature type="domain" description="Rieske" evidence="6">
    <location>
        <begin position="13"/>
        <end position="116"/>
    </location>
</feature>
<evidence type="ECO:0000256" key="4">
    <source>
        <dbReference type="ARBA" id="ARBA00023004"/>
    </source>
</evidence>
<keyword evidence="1" id="KW-0001">2Fe-2S</keyword>
<evidence type="ECO:0000256" key="1">
    <source>
        <dbReference type="ARBA" id="ARBA00022714"/>
    </source>
</evidence>
<keyword evidence="4" id="KW-0408">Iron</keyword>
<dbReference type="AlphaFoldDB" id="A0A6N8IWN3"/>
<keyword evidence="5" id="KW-0411">Iron-sulfur</keyword>
<dbReference type="PANTHER" id="PTHR21266:SF60">
    <property type="entry name" value="3-KETOSTEROID-9-ALPHA-MONOOXYGENASE, OXYGENASE COMPONENT"/>
    <property type="match status" value="1"/>
</dbReference>
<evidence type="ECO:0000256" key="5">
    <source>
        <dbReference type="ARBA" id="ARBA00023014"/>
    </source>
</evidence>
<dbReference type="Pfam" id="PF19112">
    <property type="entry name" value="VanA_C"/>
    <property type="match status" value="1"/>
</dbReference>
<dbReference type="Proteomes" id="UP000469385">
    <property type="component" value="Unassembled WGS sequence"/>
</dbReference>